<proteinExistence type="predicted"/>
<organism evidence="1 2">
    <name type="scientific">Zalaria obscura</name>
    <dbReference type="NCBI Taxonomy" id="2024903"/>
    <lineage>
        <taxon>Eukaryota</taxon>
        <taxon>Fungi</taxon>
        <taxon>Dikarya</taxon>
        <taxon>Ascomycota</taxon>
        <taxon>Pezizomycotina</taxon>
        <taxon>Dothideomycetes</taxon>
        <taxon>Dothideomycetidae</taxon>
        <taxon>Dothideales</taxon>
        <taxon>Zalariaceae</taxon>
        <taxon>Zalaria</taxon>
    </lineage>
</organism>
<evidence type="ECO:0000313" key="1">
    <source>
        <dbReference type="EMBL" id="KAK8215432.1"/>
    </source>
</evidence>
<protein>
    <submittedName>
        <fullName evidence="1">Uncharacterized protein</fullName>
    </submittedName>
</protein>
<keyword evidence="2" id="KW-1185">Reference proteome</keyword>
<dbReference type="EMBL" id="JAMKPW020000008">
    <property type="protein sequence ID" value="KAK8215432.1"/>
    <property type="molecule type" value="Genomic_DNA"/>
</dbReference>
<sequence length="290" mass="31938">MEHWAPPPHPPPLLEPWQIETLMHQGHLGVNLPEHLKASLSRLSSLAADFFNQTSEQKNTAYPASHGTESGYYNIEDEKEYLTFRRKSPGSTSDLDLQAEEVWETVAVLLYRILCDISTALGIPHDAWNTLLEDSLAMQESATVDPTLPSVLRLFKYQPKQGVADRHTDNGLLTLCVGNSRGLQVWKPSTNKSPGEWTDADGPTVLVGSTLRVLSSNRCKGGVHRVISSEEGRSSIVFALRPCLRYGIELERFGGFGSVHSRQLYGTITARKTNVNARKTSVISQGSGTG</sequence>
<accession>A0ACC3SIV6</accession>
<name>A0ACC3SIV6_9PEZI</name>
<reference evidence="1" key="1">
    <citation type="submission" date="2024-02" db="EMBL/GenBank/DDBJ databases">
        <title>Metagenome Assembled Genome of Zalaria obscura JY119.</title>
        <authorList>
            <person name="Vighnesh L."/>
            <person name="Jagadeeshwari U."/>
            <person name="Venkata Ramana C."/>
            <person name="Sasikala C."/>
        </authorList>
    </citation>
    <scope>NUCLEOTIDE SEQUENCE</scope>
    <source>
        <strain evidence="1">JY119</strain>
    </source>
</reference>
<gene>
    <name evidence="1" type="ORF">M8818_002053</name>
</gene>
<evidence type="ECO:0000313" key="2">
    <source>
        <dbReference type="Proteomes" id="UP001320706"/>
    </source>
</evidence>
<comment type="caution">
    <text evidence="1">The sequence shown here is derived from an EMBL/GenBank/DDBJ whole genome shotgun (WGS) entry which is preliminary data.</text>
</comment>
<dbReference type="Proteomes" id="UP001320706">
    <property type="component" value="Unassembled WGS sequence"/>
</dbReference>